<evidence type="ECO:0000313" key="1">
    <source>
        <dbReference type="EMBL" id="OAN58021.1"/>
    </source>
</evidence>
<dbReference type="STRING" id="1437059.A6A05_07560"/>
<dbReference type="EMBL" id="LWQU01000075">
    <property type="protein sequence ID" value="OAN58021.1"/>
    <property type="molecule type" value="Genomic_DNA"/>
</dbReference>
<dbReference type="AlphaFoldDB" id="A0A178N020"/>
<dbReference type="RefSeq" id="WP_068497586.1">
    <property type="nucleotide sequence ID" value="NZ_LWQU01000075.1"/>
</dbReference>
<comment type="caution">
    <text evidence="1">The sequence shown here is derived from an EMBL/GenBank/DDBJ whole genome shotgun (WGS) entry which is preliminary data.</text>
</comment>
<keyword evidence="2" id="KW-1185">Reference proteome</keyword>
<accession>A0A178N020</accession>
<dbReference type="OrthoDB" id="7340908at2"/>
<name>A0A178N020_9PROT</name>
<reference evidence="1 2" key="1">
    <citation type="submission" date="2016-04" db="EMBL/GenBank/DDBJ databases">
        <title>Draft genome sequence of freshwater magnetotactic bacteria Magnetospirillum marisnigri SP-1 and Magnetospirillum moscoviense BB-1.</title>
        <authorList>
            <person name="Koziaeva V."/>
            <person name="Dziuba M.V."/>
            <person name="Ivanov T.M."/>
            <person name="Kuznetsov B."/>
            <person name="Grouzdev D.S."/>
        </authorList>
    </citation>
    <scope>NUCLEOTIDE SEQUENCE [LARGE SCALE GENOMIC DNA]</scope>
    <source>
        <strain evidence="1 2">BB-1</strain>
    </source>
</reference>
<sequence length="201" mass="22426">MDKDEVARIMPGIRQGFETLKEHMAGGRMHAAERLLFGGCLQWGAELARIYAADDRAALSARDPLTRFFVIRLRGMPEPASLADAPPAGLFLMAFTAFPYLDALLDESAIGEHHGLDEDGNRLVRRVVAGEDDGTTLRASRRGPDWCFDLMPVYQAKAAAMEAFIEAEFQGDFSAFLWRYVADHDLMFDMDQAWRPLAVEA</sequence>
<protein>
    <submittedName>
        <fullName evidence="1">Uncharacterized protein</fullName>
    </submittedName>
</protein>
<gene>
    <name evidence="1" type="ORF">A6A05_07560</name>
</gene>
<organism evidence="1 2">
    <name type="scientific">Magnetospirillum moscoviense</name>
    <dbReference type="NCBI Taxonomy" id="1437059"/>
    <lineage>
        <taxon>Bacteria</taxon>
        <taxon>Pseudomonadati</taxon>
        <taxon>Pseudomonadota</taxon>
        <taxon>Alphaproteobacteria</taxon>
        <taxon>Rhodospirillales</taxon>
        <taxon>Rhodospirillaceae</taxon>
        <taxon>Magnetospirillum</taxon>
    </lineage>
</organism>
<dbReference type="Proteomes" id="UP000078543">
    <property type="component" value="Unassembled WGS sequence"/>
</dbReference>
<evidence type="ECO:0000313" key="2">
    <source>
        <dbReference type="Proteomes" id="UP000078543"/>
    </source>
</evidence>
<proteinExistence type="predicted"/>